<keyword evidence="1" id="KW-0472">Membrane</keyword>
<dbReference type="Proteomes" id="UP001346869">
    <property type="component" value="Unassembled WGS sequence"/>
</dbReference>
<dbReference type="EMBL" id="JAUZQC010000003">
    <property type="protein sequence ID" value="KAK5873809.1"/>
    <property type="molecule type" value="Genomic_DNA"/>
</dbReference>
<evidence type="ECO:0000256" key="1">
    <source>
        <dbReference type="SAM" id="Phobius"/>
    </source>
</evidence>
<protein>
    <submittedName>
        <fullName evidence="2">Uncharacterized protein</fullName>
    </submittedName>
</protein>
<keyword evidence="3" id="KW-1185">Reference proteome</keyword>
<feature type="transmembrane region" description="Helical" evidence="1">
    <location>
        <begin position="65"/>
        <end position="84"/>
    </location>
</feature>
<accession>A0AAN8AXN5</accession>
<comment type="caution">
    <text evidence="2">The sequence shown here is derived from an EMBL/GenBank/DDBJ whole genome shotgun (WGS) entry which is preliminary data.</text>
</comment>
<keyword evidence="1" id="KW-1133">Transmembrane helix</keyword>
<dbReference type="AlphaFoldDB" id="A0AAN8AXN5"/>
<organism evidence="2 3">
    <name type="scientific">Eleginops maclovinus</name>
    <name type="common">Patagonian blennie</name>
    <name type="synonym">Eleginus maclovinus</name>
    <dbReference type="NCBI Taxonomy" id="56733"/>
    <lineage>
        <taxon>Eukaryota</taxon>
        <taxon>Metazoa</taxon>
        <taxon>Chordata</taxon>
        <taxon>Craniata</taxon>
        <taxon>Vertebrata</taxon>
        <taxon>Euteleostomi</taxon>
        <taxon>Actinopterygii</taxon>
        <taxon>Neopterygii</taxon>
        <taxon>Teleostei</taxon>
        <taxon>Neoteleostei</taxon>
        <taxon>Acanthomorphata</taxon>
        <taxon>Eupercaria</taxon>
        <taxon>Perciformes</taxon>
        <taxon>Notothenioidei</taxon>
        <taxon>Eleginopidae</taxon>
        <taxon>Eleginops</taxon>
    </lineage>
</organism>
<evidence type="ECO:0000313" key="3">
    <source>
        <dbReference type="Proteomes" id="UP001346869"/>
    </source>
</evidence>
<reference evidence="2 3" key="1">
    <citation type="journal article" date="2023" name="Genes (Basel)">
        <title>Chromosome-Level Genome Assembly and Circadian Gene Repertoire of the Patagonia Blennie Eleginops maclovinus-The Closest Ancestral Proxy of Antarctic Cryonotothenioids.</title>
        <authorList>
            <person name="Cheng C.C."/>
            <person name="Rivera-Colon A.G."/>
            <person name="Minhas B.F."/>
            <person name="Wilson L."/>
            <person name="Rayamajhi N."/>
            <person name="Vargas-Chacoff L."/>
            <person name="Catchen J.M."/>
        </authorList>
    </citation>
    <scope>NUCLEOTIDE SEQUENCE [LARGE SCALE GENOMIC DNA]</scope>
    <source>
        <strain evidence="2">JMC-PN-2008</strain>
    </source>
</reference>
<sequence>MSVDKGSRVAELASRHAQTSRCAGASLSSEVAAEHVHAELPVTHLYMAAPVNDEQDKRCKHAQGLLLILGLLAWLTGPGAGGLVHRARQHKLLLPEMSRDQEVCRLTLS</sequence>
<gene>
    <name evidence="2" type="ORF">PBY51_018814</name>
</gene>
<keyword evidence="1" id="KW-0812">Transmembrane</keyword>
<reference evidence="2 3" key="2">
    <citation type="journal article" date="2023" name="Mol. Biol. Evol.">
        <title>Genomics of Secondarily Temperate Adaptation in the Only Non-Antarctic Icefish.</title>
        <authorList>
            <person name="Rivera-Colon A.G."/>
            <person name="Rayamajhi N."/>
            <person name="Minhas B.F."/>
            <person name="Madrigal G."/>
            <person name="Bilyk K.T."/>
            <person name="Yoon V."/>
            <person name="Hune M."/>
            <person name="Gregory S."/>
            <person name="Cheng C.H.C."/>
            <person name="Catchen J.M."/>
        </authorList>
    </citation>
    <scope>NUCLEOTIDE SEQUENCE [LARGE SCALE GENOMIC DNA]</scope>
    <source>
        <strain evidence="2">JMC-PN-2008</strain>
    </source>
</reference>
<name>A0AAN8AXN5_ELEMC</name>
<proteinExistence type="predicted"/>
<evidence type="ECO:0000313" key="2">
    <source>
        <dbReference type="EMBL" id="KAK5873809.1"/>
    </source>
</evidence>